<dbReference type="InterPro" id="IPR004143">
    <property type="entry name" value="BPL_LPL_catalytic"/>
</dbReference>
<dbReference type="GO" id="GO:0005739">
    <property type="term" value="C:mitochondrion"/>
    <property type="evidence" value="ECO:0007669"/>
    <property type="project" value="UniProtKB-SubCell"/>
</dbReference>
<gene>
    <name evidence="18" type="primary">LIPT1</name>
    <name evidence="18" type="ORF">AOXY_G8511</name>
</gene>
<dbReference type="FunFam" id="3.30.390.50:FF:000005">
    <property type="entry name" value="Lipoyltransferase 1, mitochondrial"/>
    <property type="match status" value="1"/>
</dbReference>
<dbReference type="GO" id="GO:0017118">
    <property type="term" value="F:lipoyltransferase activity"/>
    <property type="evidence" value="ECO:0007669"/>
    <property type="project" value="TreeGrafter"/>
</dbReference>
<dbReference type="AlphaFoldDB" id="A0AAD8DJE0"/>
<evidence type="ECO:0000259" key="17">
    <source>
        <dbReference type="PROSITE" id="PS51733"/>
    </source>
</evidence>
<evidence type="ECO:0000256" key="5">
    <source>
        <dbReference type="ARBA" id="ARBA00022946"/>
    </source>
</evidence>
<evidence type="ECO:0000256" key="3">
    <source>
        <dbReference type="ARBA" id="ARBA00008242"/>
    </source>
</evidence>
<dbReference type="PROSITE" id="PS51733">
    <property type="entry name" value="BPL_LPL_CATALYTIC"/>
    <property type="match status" value="1"/>
</dbReference>
<dbReference type="CDD" id="cd16443">
    <property type="entry name" value="LplA"/>
    <property type="match status" value="1"/>
</dbReference>
<dbReference type="SUPFAM" id="SSF55681">
    <property type="entry name" value="Class II aaRS and biotin synthetases"/>
    <property type="match status" value="1"/>
</dbReference>
<organism evidence="18 19">
    <name type="scientific">Acipenser oxyrinchus oxyrinchus</name>
    <dbReference type="NCBI Taxonomy" id="40147"/>
    <lineage>
        <taxon>Eukaryota</taxon>
        <taxon>Metazoa</taxon>
        <taxon>Chordata</taxon>
        <taxon>Craniata</taxon>
        <taxon>Vertebrata</taxon>
        <taxon>Euteleostomi</taxon>
        <taxon>Actinopterygii</taxon>
        <taxon>Chondrostei</taxon>
        <taxon>Acipenseriformes</taxon>
        <taxon>Acipenseridae</taxon>
        <taxon>Acipenser</taxon>
    </lineage>
</organism>
<dbReference type="Gene3D" id="3.30.930.10">
    <property type="entry name" value="Bira Bifunctional Protein, Domain 2"/>
    <property type="match status" value="1"/>
</dbReference>
<protein>
    <recommendedName>
        <fullName evidence="12">Lipoyl amidotransferase LIPT1, mitochondrial</fullName>
        <ecNumber evidence="11">2.3.1.200</ecNumber>
    </recommendedName>
    <alternativeName>
        <fullName evidence="15">Lipoate biosynthesis protein</fullName>
    </alternativeName>
    <alternativeName>
        <fullName evidence="13">Lipoate-protein ligase</fullName>
    </alternativeName>
    <alternativeName>
        <fullName evidence="16">Lipoyl ligase</fullName>
    </alternativeName>
    <alternativeName>
        <fullName evidence="14">Lipoyltransferase 1</fullName>
    </alternativeName>
</protein>
<evidence type="ECO:0000256" key="14">
    <source>
        <dbReference type="ARBA" id="ARBA00079837"/>
    </source>
</evidence>
<evidence type="ECO:0000256" key="4">
    <source>
        <dbReference type="ARBA" id="ARBA00022679"/>
    </source>
</evidence>
<sequence length="380" mass="42703">MLIRRAFDICVKKQHVFKSVVSSPHSTLSPLNLEGGGGAILKSLSTNVYENLAVEDWIHDNIDLQGKNILFLWRNSSAVVIGRHQNPWQECNLKLMREHGIQLARRRSGGGTVYHDMGNINMTFFTNKKKYDRMKNLNMITKSLNKLRPQMDVRPTERLDLLLNGHFKVSGTAAKLGRTNAYHHCTLLCNSDRALLSSVLKSPCQGLKSNATPSVPSPVKNLLEEDPTLDCGIIMDSIVTEYTKQYGLDHHIILIEPKDEATLPGISKMTQDLQTWEWVFGKTPKFSVSTSFKLGYKLSSAMVTLNIAVKNGTIDSCNIKLPQHWLPSEMCEHLASHLIGNKFCPSETTRLTSALLRTCPQSEELHHKWNILCENVASVM</sequence>
<dbReference type="FunFam" id="3.30.930.10:FF:000045">
    <property type="entry name" value="lipoyltransferase 1, mitochondrial"/>
    <property type="match status" value="1"/>
</dbReference>
<comment type="catalytic activity">
    <reaction evidence="9">
        <text>(R)-lipoyl-5'-AMP + L-lysyl-[lipoyl-carrier protein] = N(6)-[(R)-lipoyl]-L-lysyl-[lipoyl-carrier protein] + AMP + 2 H(+)</text>
        <dbReference type="Rhea" id="RHEA:20473"/>
        <dbReference type="Rhea" id="RHEA-COMP:10500"/>
        <dbReference type="Rhea" id="RHEA-COMP:10502"/>
        <dbReference type="ChEBI" id="CHEBI:15378"/>
        <dbReference type="ChEBI" id="CHEBI:29969"/>
        <dbReference type="ChEBI" id="CHEBI:83091"/>
        <dbReference type="ChEBI" id="CHEBI:83099"/>
        <dbReference type="ChEBI" id="CHEBI:456215"/>
    </reaction>
</comment>
<dbReference type="EMBL" id="JAGXEW010000007">
    <property type="protein sequence ID" value="KAK1169659.1"/>
    <property type="molecule type" value="Genomic_DNA"/>
</dbReference>
<dbReference type="NCBIfam" id="TIGR00545">
    <property type="entry name" value="lipoyltrans"/>
    <property type="match status" value="1"/>
</dbReference>
<evidence type="ECO:0000256" key="7">
    <source>
        <dbReference type="ARBA" id="ARBA00023315"/>
    </source>
</evidence>
<keyword evidence="6" id="KW-0496">Mitochondrion</keyword>
<dbReference type="PANTHER" id="PTHR12561">
    <property type="entry name" value="LIPOATE-PROTEIN LIGASE"/>
    <property type="match status" value="1"/>
</dbReference>
<proteinExistence type="inferred from homology"/>
<name>A0AAD8DJE0_ACIOX</name>
<dbReference type="Gene3D" id="3.30.390.50">
    <property type="entry name" value="CO dehydrogenase flavoprotein, C-terminal domain"/>
    <property type="match status" value="1"/>
</dbReference>
<evidence type="ECO:0000256" key="6">
    <source>
        <dbReference type="ARBA" id="ARBA00023128"/>
    </source>
</evidence>
<keyword evidence="4" id="KW-0808">Transferase</keyword>
<dbReference type="EC" id="2.3.1.200" evidence="11"/>
<dbReference type="Proteomes" id="UP001230051">
    <property type="component" value="Unassembled WGS sequence"/>
</dbReference>
<evidence type="ECO:0000256" key="12">
    <source>
        <dbReference type="ARBA" id="ARBA00071354"/>
    </source>
</evidence>
<reference evidence="18" key="1">
    <citation type="submission" date="2022-02" db="EMBL/GenBank/DDBJ databases">
        <title>Atlantic sturgeon de novo genome assembly.</title>
        <authorList>
            <person name="Stock M."/>
            <person name="Klopp C."/>
            <person name="Guiguen Y."/>
            <person name="Cabau C."/>
            <person name="Parinello H."/>
            <person name="Santidrian Yebra-Pimentel E."/>
            <person name="Kuhl H."/>
            <person name="Dirks R.P."/>
            <person name="Guessner J."/>
            <person name="Wuertz S."/>
            <person name="Du K."/>
            <person name="Schartl M."/>
        </authorList>
    </citation>
    <scope>NUCLEOTIDE SEQUENCE</scope>
    <source>
        <strain evidence="18">STURGEONOMICS-FGT-2020</strain>
        <tissue evidence="18">Whole blood</tissue>
    </source>
</reference>
<evidence type="ECO:0000256" key="16">
    <source>
        <dbReference type="ARBA" id="ARBA00083292"/>
    </source>
</evidence>
<dbReference type="PANTHER" id="PTHR12561:SF3">
    <property type="entry name" value="LIPOYLTRANSFERASE 1, MITOCHONDRIAL"/>
    <property type="match status" value="1"/>
</dbReference>
<dbReference type="InterPro" id="IPR045864">
    <property type="entry name" value="aa-tRNA-synth_II/BPL/LPL"/>
</dbReference>
<dbReference type="Pfam" id="PF21948">
    <property type="entry name" value="LplA-B_cat"/>
    <property type="match status" value="1"/>
</dbReference>
<comment type="subcellular location">
    <subcellularLocation>
        <location evidence="1">Mitochondrion</location>
    </subcellularLocation>
</comment>
<keyword evidence="7" id="KW-0012">Acyltransferase</keyword>
<evidence type="ECO:0000256" key="9">
    <source>
        <dbReference type="ARBA" id="ARBA00052428"/>
    </source>
</evidence>
<comment type="pathway">
    <text evidence="2">Protein modification; protein lipoylation via exogenous pathway; protein N(6)-(lipoyl)lysine from lipoate: step 2/2.</text>
</comment>
<keyword evidence="19" id="KW-1185">Reference proteome</keyword>
<comment type="function">
    <text evidence="10">Lipoyl amidotransferase that catalyzes the transfer of lipoyl moieties from lipoyl-protein H of the glycine cleavage system (lipoyl-GCSH) to E2 subunits of the pyruvate dehydrogenase complex (PDCE2). Unable to catalyze the transfer of octanoyl from octanoyl-GCSH to PDCE2. In vitro, it is also able to catalyze the transfer of the lipoyl group from lipoyl-AMP to the specific lysine residue of lipoyl domains of lipoate-dependent enzymes but this reaction may not be physiologically relevant.</text>
</comment>
<keyword evidence="5" id="KW-0809">Transit peptide</keyword>
<feature type="domain" description="BPL/LPL catalytic" evidence="17">
    <location>
        <begin position="64"/>
        <end position="250"/>
    </location>
</feature>
<evidence type="ECO:0000256" key="1">
    <source>
        <dbReference type="ARBA" id="ARBA00004173"/>
    </source>
</evidence>
<accession>A0AAD8DJE0</accession>
<evidence type="ECO:0000256" key="8">
    <source>
        <dbReference type="ARBA" id="ARBA00051275"/>
    </source>
</evidence>
<evidence type="ECO:0000313" key="19">
    <source>
        <dbReference type="Proteomes" id="UP001230051"/>
    </source>
</evidence>
<evidence type="ECO:0000256" key="15">
    <source>
        <dbReference type="ARBA" id="ARBA00081636"/>
    </source>
</evidence>
<dbReference type="GO" id="GO:0009249">
    <property type="term" value="P:protein lipoylation"/>
    <property type="evidence" value="ECO:0007669"/>
    <property type="project" value="InterPro"/>
</dbReference>
<evidence type="ECO:0000313" key="18">
    <source>
        <dbReference type="EMBL" id="KAK1169659.1"/>
    </source>
</evidence>
<evidence type="ECO:0000256" key="13">
    <source>
        <dbReference type="ARBA" id="ARBA00077230"/>
    </source>
</evidence>
<evidence type="ECO:0000256" key="2">
    <source>
        <dbReference type="ARBA" id="ARBA00005085"/>
    </source>
</evidence>
<comment type="catalytic activity">
    <reaction evidence="8">
        <text>N(6)-[(R)-lipoyl]-L-lysyl-[glycine-cleavage complex H protein] + L-lysyl-[lipoyl-carrier protein] = L-lysyl-[glycine-cleavage complex H protein] + N(6)-[(R)-lipoyl]-L-lysyl-[lipoyl-carrier protein]</text>
        <dbReference type="Rhea" id="RHEA:16413"/>
        <dbReference type="Rhea" id="RHEA-COMP:10494"/>
        <dbReference type="Rhea" id="RHEA-COMP:10500"/>
        <dbReference type="Rhea" id="RHEA-COMP:10501"/>
        <dbReference type="Rhea" id="RHEA-COMP:10502"/>
        <dbReference type="ChEBI" id="CHEBI:29969"/>
        <dbReference type="ChEBI" id="CHEBI:83099"/>
        <dbReference type="EC" id="2.3.1.200"/>
    </reaction>
    <physiologicalReaction direction="left-to-right" evidence="8">
        <dbReference type="Rhea" id="RHEA:16414"/>
    </physiologicalReaction>
</comment>
<comment type="similarity">
    <text evidence="3">Belongs to the LplA family.</text>
</comment>
<dbReference type="InterPro" id="IPR004562">
    <property type="entry name" value="LipoylTrfase_LipoateP_Ligase"/>
</dbReference>
<evidence type="ECO:0000256" key="10">
    <source>
        <dbReference type="ARBA" id="ARBA00055110"/>
    </source>
</evidence>
<evidence type="ECO:0000256" key="11">
    <source>
        <dbReference type="ARBA" id="ARBA00066356"/>
    </source>
</evidence>
<comment type="caution">
    <text evidence="18">The sequence shown here is derived from an EMBL/GenBank/DDBJ whole genome shotgun (WGS) entry which is preliminary data.</text>
</comment>